<evidence type="ECO:0000256" key="6">
    <source>
        <dbReference type="SAM" id="MobiDB-lite"/>
    </source>
</evidence>
<keyword evidence="2" id="KW-0489">Methyltransferase</keyword>
<sequence length="1492" mass="165933">MALSLRDCTFFGPALPEPFVLNNLEGKLNDLRLLPRNVGDEGRALQQAWEVFRRKLRDLGEHGGDRRVFSHVLEPLASQLGYVTLVPQGSVITREGAEDGGSLFLTPEGKKLRVWAAALGTDLDAPNRRGRAYRFSASRVAQRVLLASGERAGLLTDGEELRLLICDPARPDSHIAVDLGRSGGWRSARNVPDSYRLIRAMASPGGVAALPDLADAARLAQSQVTKKLRLQARAAIEGFLQEVLDHPANQSALREAGTSEGLARQLWREGLILVYRLLFVFKLESSADPARAFSFAATSLWRRTYSPNTALADIVRKVMDDGADSGEFLEGALRTLWRMFAEGMSSSELEIKALGGMLFGEGATPLLDRLGWGERAVARLLDSLLWTPVEGRAERERVHYGALDVEDLGRVYEALLELEPGISTEPMCRLRRAKLEVVVPAAQGAPYRASAASGGTVGETDEDEGGEDDGGGEDAEEAEALRRRASAGGTQVIFIEDISAKCFFLRVGLGRKATGSYYTPHPFVRFLVQETLGPQLLERSPKEDPQPGRILELKVIDPAMGSGHFLVEACRYLGEALYEACRLCDELAVQAEEQTEKVKDSEQAALLARAAELRKRVEGLPDPEDELVAYLPSRVPEGEDSGLSQKKAEALCRRLVAVHCLYGVDKNPLAVELAKLSLWLESYAEGLPLTFMDHRLLCGDSLTGPFFEHLLTYPGSGNKLDDLYTQGLTEQLRATLASAVTHVRDLEASVGKDAADLEQKRVAKEKLDAALKPMKLLAAAWSGGVMLGEACDDAAYLALASAIANSGATEGVMALQPRLREMVLTGSEGVPFEFAFPEVFHLGDGLRRGFDAVLGNPPWDAIQFKSKEFLASFDLSIMEAPTKSERTVIERRLLANVSIATTFFAGQEKFEQSKRSNDKLFKFQKIIIDGDLAGRQLDAFRVFMERNAQLLKDNGMTGVVVPSAFHGSAGATGVRQLYIEKMELRSCFSFENKKKLFDIHSSFKFAAVVARNMHLNIYNFECGFYWHELQRLFQDLDRLLYTPEFLQKTGGEYLNFPELRSKEDVRVARGIYEGCLNTFKKFIESGLSFRMTELHLSHDAHLFRTSSGVTKYEPRSYEGTKEVVRHGLFLVFEGKFFEQYDISWGQRLRYLVSIDDLKDKPNYIQAGRYYRLAYREVASSTNERTVISAMLPPGSMTGHTAPVDEKPWARTSVMALSSLAIMNSFCFDWLIRFRASGHVTKFLLLSTPLPLLQNNARILLAHSALRLSCAHAGFYSLWLEQVDEVWRETKPMHMWPVMETEEARWEVRAAIDAVVAEAYGLDRDQYAHVLSAFSHRSYQKAPELCLAAFDELKALGLEAFTKKHDPYWDIPLNEGLPQPVIDLPISDQDTSATEDFGPMFASLQGKSAPIPSSRPAPLQMLPRRPRTENDQVYETLKTLLQERGRISSGEAQEATGLDAASLRPFLRRLVDEGLAETEGERRGMRYRRRGED</sequence>
<feature type="region of interest" description="Disordered" evidence="6">
    <location>
        <begin position="448"/>
        <end position="482"/>
    </location>
</feature>
<keyword evidence="9" id="KW-1185">Reference proteome</keyword>
<dbReference type="EC" id="2.1.1.72" evidence="1"/>
<evidence type="ECO:0000256" key="1">
    <source>
        <dbReference type="ARBA" id="ARBA00011900"/>
    </source>
</evidence>
<dbReference type="Gene3D" id="3.40.50.150">
    <property type="entry name" value="Vaccinia Virus protein VP39"/>
    <property type="match status" value="2"/>
</dbReference>
<evidence type="ECO:0000256" key="2">
    <source>
        <dbReference type="ARBA" id="ARBA00022603"/>
    </source>
</evidence>
<dbReference type="SUPFAM" id="SSF53335">
    <property type="entry name" value="S-adenosyl-L-methionine-dependent methyltransferases"/>
    <property type="match status" value="1"/>
</dbReference>
<dbReference type="Gene3D" id="1.10.10.10">
    <property type="entry name" value="Winged helix-like DNA-binding domain superfamily/Winged helix DNA-binding domain"/>
    <property type="match status" value="1"/>
</dbReference>
<dbReference type="InterPro" id="IPR050953">
    <property type="entry name" value="N4_N6_ade-DNA_methylase"/>
</dbReference>
<evidence type="ECO:0000313" key="8">
    <source>
        <dbReference type="EMBL" id="BDU73134.1"/>
    </source>
</evidence>
<keyword evidence="3" id="KW-0808">Transferase</keyword>
<evidence type="ECO:0000313" key="9">
    <source>
        <dbReference type="Proteomes" id="UP001238179"/>
    </source>
</evidence>
<protein>
    <recommendedName>
        <fullName evidence="1">site-specific DNA-methyltransferase (adenine-specific)</fullName>
        <ecNumber evidence="1">2.1.1.72</ecNumber>
    </recommendedName>
</protein>
<dbReference type="RefSeq" id="WP_316411776.1">
    <property type="nucleotide sequence ID" value="NZ_AP027080.1"/>
</dbReference>
<dbReference type="InterPro" id="IPR011639">
    <property type="entry name" value="MethylTrfase_TaqI-like_dom"/>
</dbReference>
<dbReference type="GO" id="GO:0009007">
    <property type="term" value="F:site-specific DNA-methyltransferase (adenine-specific) activity"/>
    <property type="evidence" value="ECO:0007669"/>
    <property type="project" value="UniProtKB-EC"/>
</dbReference>
<dbReference type="GO" id="GO:0006304">
    <property type="term" value="P:DNA modification"/>
    <property type="evidence" value="ECO:0007669"/>
    <property type="project" value="InterPro"/>
</dbReference>
<evidence type="ECO:0000256" key="5">
    <source>
        <dbReference type="ARBA" id="ARBA00047942"/>
    </source>
</evidence>
<evidence type="ECO:0000256" key="4">
    <source>
        <dbReference type="ARBA" id="ARBA00022691"/>
    </source>
</evidence>
<organism evidence="8 9">
    <name type="scientific">Mesoterricola silvestris</name>
    <dbReference type="NCBI Taxonomy" id="2927979"/>
    <lineage>
        <taxon>Bacteria</taxon>
        <taxon>Pseudomonadati</taxon>
        <taxon>Acidobacteriota</taxon>
        <taxon>Holophagae</taxon>
        <taxon>Holophagales</taxon>
        <taxon>Holophagaceae</taxon>
        <taxon>Mesoterricola</taxon>
    </lineage>
</organism>
<name>A0AA48GKY8_9BACT</name>
<comment type="catalytic activity">
    <reaction evidence="5">
        <text>a 2'-deoxyadenosine in DNA + S-adenosyl-L-methionine = an N(6)-methyl-2'-deoxyadenosine in DNA + S-adenosyl-L-homocysteine + H(+)</text>
        <dbReference type="Rhea" id="RHEA:15197"/>
        <dbReference type="Rhea" id="RHEA-COMP:12418"/>
        <dbReference type="Rhea" id="RHEA-COMP:12419"/>
        <dbReference type="ChEBI" id="CHEBI:15378"/>
        <dbReference type="ChEBI" id="CHEBI:57856"/>
        <dbReference type="ChEBI" id="CHEBI:59789"/>
        <dbReference type="ChEBI" id="CHEBI:90615"/>
        <dbReference type="ChEBI" id="CHEBI:90616"/>
        <dbReference type="EC" id="2.1.1.72"/>
    </reaction>
</comment>
<dbReference type="PANTHER" id="PTHR33841:SF1">
    <property type="entry name" value="DNA METHYLTRANSFERASE A"/>
    <property type="match status" value="1"/>
</dbReference>
<reference evidence="9" key="1">
    <citation type="journal article" date="2023" name="Int. J. Syst. Evol. Microbiol.">
        <title>Mesoterricola silvestris gen. nov., sp. nov., Mesoterricola sediminis sp. nov., Geothrix oryzae sp. nov., Geothrix edaphica sp. nov., Geothrix rubra sp. nov., and Geothrix limicola sp. nov., six novel members of Acidobacteriota isolated from soils.</title>
        <authorList>
            <person name="Itoh H."/>
            <person name="Sugisawa Y."/>
            <person name="Mise K."/>
            <person name="Xu Z."/>
            <person name="Kuniyasu M."/>
            <person name="Ushijima N."/>
            <person name="Kawano K."/>
            <person name="Kobayashi E."/>
            <person name="Shiratori Y."/>
            <person name="Masuda Y."/>
            <person name="Senoo K."/>
        </authorList>
    </citation>
    <scope>NUCLEOTIDE SEQUENCE [LARGE SCALE GENOMIC DNA]</scope>
    <source>
        <strain evidence="9">W79</strain>
    </source>
</reference>
<dbReference type="Proteomes" id="UP001238179">
    <property type="component" value="Chromosome"/>
</dbReference>
<dbReference type="Pfam" id="PF07669">
    <property type="entry name" value="Eco57I"/>
    <property type="match status" value="1"/>
</dbReference>
<dbReference type="EMBL" id="AP027080">
    <property type="protein sequence ID" value="BDU73134.1"/>
    <property type="molecule type" value="Genomic_DNA"/>
</dbReference>
<dbReference type="PRINTS" id="PR00507">
    <property type="entry name" value="N12N6MTFRASE"/>
</dbReference>
<feature type="domain" description="Type II methyltransferase M.TaqI-like" evidence="7">
    <location>
        <begin position="659"/>
        <end position="867"/>
    </location>
</feature>
<accession>A0AA48GKY8</accession>
<feature type="compositionally biased region" description="Acidic residues" evidence="6">
    <location>
        <begin position="459"/>
        <end position="478"/>
    </location>
</feature>
<dbReference type="KEGG" id="msil:METEAL_23080"/>
<dbReference type="PANTHER" id="PTHR33841">
    <property type="entry name" value="DNA METHYLTRANSFERASE YEEA-RELATED"/>
    <property type="match status" value="1"/>
</dbReference>
<dbReference type="InterPro" id="IPR036388">
    <property type="entry name" value="WH-like_DNA-bd_sf"/>
</dbReference>
<evidence type="ECO:0000256" key="3">
    <source>
        <dbReference type="ARBA" id="ARBA00022679"/>
    </source>
</evidence>
<keyword evidence="4" id="KW-0949">S-adenosyl-L-methionine</keyword>
<dbReference type="GO" id="GO:0032259">
    <property type="term" value="P:methylation"/>
    <property type="evidence" value="ECO:0007669"/>
    <property type="project" value="UniProtKB-KW"/>
</dbReference>
<dbReference type="InterPro" id="IPR029063">
    <property type="entry name" value="SAM-dependent_MTases_sf"/>
</dbReference>
<gene>
    <name evidence="8" type="ORF">METEAL_23080</name>
</gene>
<proteinExistence type="predicted"/>
<evidence type="ECO:0000259" key="7">
    <source>
        <dbReference type="Pfam" id="PF07669"/>
    </source>
</evidence>